<evidence type="ECO:0000256" key="1">
    <source>
        <dbReference type="ARBA" id="ARBA00022741"/>
    </source>
</evidence>
<keyword evidence="1" id="KW-0547">Nucleotide-binding</keyword>
<comment type="caution">
    <text evidence="9">The sequence shown here is derived from an EMBL/GenBank/DDBJ whole genome shotgun (WGS) entry which is preliminary data.</text>
</comment>
<keyword evidence="4" id="KW-0067">ATP-binding</keyword>
<evidence type="ECO:0000256" key="2">
    <source>
        <dbReference type="ARBA" id="ARBA00022801"/>
    </source>
</evidence>
<feature type="domain" description="DNA2/NAM7 helicase-like C-terminal" evidence="8">
    <location>
        <begin position="659"/>
        <end position="794"/>
    </location>
</feature>
<dbReference type="PANTHER" id="PTHR43788">
    <property type="entry name" value="DNA2/NAM7 HELICASE FAMILY MEMBER"/>
    <property type="match status" value="1"/>
</dbReference>
<feature type="region of interest" description="Disordered" evidence="7">
    <location>
        <begin position="917"/>
        <end position="955"/>
    </location>
</feature>
<dbReference type="InterPro" id="IPR041679">
    <property type="entry name" value="DNA2/NAM7-like_C"/>
</dbReference>
<dbReference type="Proteomes" id="UP001620626">
    <property type="component" value="Unassembled WGS sequence"/>
</dbReference>
<gene>
    <name evidence="9" type="ORF">niasHT_022413</name>
</gene>
<dbReference type="EMBL" id="JBICBT010000724">
    <property type="protein sequence ID" value="KAL3103898.1"/>
    <property type="molecule type" value="Genomic_DNA"/>
</dbReference>
<evidence type="ECO:0000259" key="8">
    <source>
        <dbReference type="Pfam" id="PF13087"/>
    </source>
</evidence>
<dbReference type="Gene3D" id="1.10.246.20">
    <property type="entry name" value="Coactivator CBP, KIX domain"/>
    <property type="match status" value="1"/>
</dbReference>
<feature type="compositionally biased region" description="Low complexity" evidence="7">
    <location>
        <begin position="1118"/>
        <end position="1128"/>
    </location>
</feature>
<protein>
    <recommendedName>
        <fullName evidence="8">DNA2/NAM7 helicase-like C-terminal domain-containing protein</fullName>
    </recommendedName>
</protein>
<keyword evidence="10" id="KW-1185">Reference proteome</keyword>
<evidence type="ECO:0000256" key="3">
    <source>
        <dbReference type="ARBA" id="ARBA00022806"/>
    </source>
</evidence>
<keyword evidence="6" id="KW-0175">Coiled coil</keyword>
<evidence type="ECO:0000256" key="6">
    <source>
        <dbReference type="SAM" id="Coils"/>
    </source>
</evidence>
<reference evidence="9 10" key="1">
    <citation type="submission" date="2024-10" db="EMBL/GenBank/DDBJ databases">
        <authorList>
            <person name="Kim D."/>
        </authorList>
    </citation>
    <scope>NUCLEOTIDE SEQUENCE [LARGE SCALE GENOMIC DNA]</scope>
    <source>
        <strain evidence="9">BH-2024</strain>
    </source>
</reference>
<feature type="compositionally biased region" description="Polar residues" evidence="7">
    <location>
        <begin position="1046"/>
        <end position="1059"/>
    </location>
</feature>
<dbReference type="InterPro" id="IPR050534">
    <property type="entry name" value="Coronavir_polyprotein_1ab"/>
</dbReference>
<evidence type="ECO:0000313" key="10">
    <source>
        <dbReference type="Proteomes" id="UP001620626"/>
    </source>
</evidence>
<name>A0ABD2KM91_9BILA</name>
<feature type="region of interest" description="Disordered" evidence="7">
    <location>
        <begin position="991"/>
        <end position="1153"/>
    </location>
</feature>
<dbReference type="GO" id="GO:0004386">
    <property type="term" value="F:helicase activity"/>
    <property type="evidence" value="ECO:0007669"/>
    <property type="project" value="UniProtKB-KW"/>
</dbReference>
<feature type="region of interest" description="Disordered" evidence="7">
    <location>
        <begin position="1324"/>
        <end position="1358"/>
    </location>
</feature>
<evidence type="ECO:0000256" key="4">
    <source>
        <dbReference type="ARBA" id="ARBA00022840"/>
    </source>
</evidence>
<feature type="compositionally biased region" description="Low complexity" evidence="7">
    <location>
        <begin position="1325"/>
        <end position="1338"/>
    </location>
</feature>
<dbReference type="PANTHER" id="PTHR43788:SF16">
    <property type="entry name" value="HELICASE WITH ZINC FINGER 2"/>
    <property type="match status" value="1"/>
</dbReference>
<dbReference type="Pfam" id="PF13087">
    <property type="entry name" value="AAA_12"/>
    <property type="match status" value="1"/>
</dbReference>
<keyword evidence="5" id="KW-0539">Nucleus</keyword>
<proteinExistence type="predicted"/>
<accession>A0ABD2KM91</accession>
<feature type="compositionally biased region" description="Acidic residues" evidence="7">
    <location>
        <begin position="1005"/>
        <end position="1018"/>
    </location>
</feature>
<dbReference type="InterPro" id="IPR036529">
    <property type="entry name" value="KIX_dom_sf"/>
</dbReference>
<dbReference type="InterPro" id="IPR027417">
    <property type="entry name" value="P-loop_NTPase"/>
</dbReference>
<organism evidence="9 10">
    <name type="scientific">Heterodera trifolii</name>
    <dbReference type="NCBI Taxonomy" id="157864"/>
    <lineage>
        <taxon>Eukaryota</taxon>
        <taxon>Metazoa</taxon>
        <taxon>Ecdysozoa</taxon>
        <taxon>Nematoda</taxon>
        <taxon>Chromadorea</taxon>
        <taxon>Rhabditida</taxon>
        <taxon>Tylenchina</taxon>
        <taxon>Tylenchomorpha</taxon>
        <taxon>Tylenchoidea</taxon>
        <taxon>Heteroderidae</taxon>
        <taxon>Heteroderinae</taxon>
        <taxon>Heterodera</taxon>
    </lineage>
</organism>
<sequence length="1550" mass="173920">MPRKRSARRRKDNSPTDVLESAGEVEVASATQEELGVIEEASASEEIVVEEVVSTTVENVISVIEKTRGVSEGLEEEFEKGLELSEGEKRICLDRVEEGEEMETDVNANPEVPPIQTEEEFENVEEMDESQNSVSKYLVCQTDAKSVVGGKLSGQGPFFMGIPDEIVSGKRRLQMGDVVMVSQWVWKVGFERLSYDVNPVDETRPWYVQGRINVQAIAQNVSDVSFVTGTFCPGIVTDLKRYKGGDFRSAVVMASQMLRPQTIYARHLTEMSPGRITLNQVLYLQLASIMSPQEWWMGENYLLHHPTPYMKGDEIKAHQNHVVIGAKDCHDSFCFPLDKFSERLMGAAAAVQRTHEMVKLAKQAVTVQLVWDRPQVRDEEVQRNLKKAQFLSFDWTLTNKSSVADFLESWEEDTPVNANIANDTKAHWYWKKVSVAECIASVLKKDPDAAILAVSPLNVAVCELVKDTMEALTEKVPMLALFSGQGKGRYMDRIRPLGDNLLVEAVQRDGNIPPTEGAPGKRWNEEKLFQKYVDDFNKAPRRARERTTTAALLNVTKYRVYFMTLALAEELALDLGNINYVLVDECGQATLSAILSTLTQFRMVRKILLTGDTQQLRVHLPSQMLPIRDAGVYAPAGDRLVPGKPDAEMSFFLNFMGPRIVTENCPVVLIHQKTPALQESVSFSSHNPEQRETALEFLGIIQRTFSGLIQIVCFYQAERKQVTLEIERRNWQNVKAGTVDSIQSQEADLVIVLTTRTGAGQSEDINIGKEFWADAARTTVAISRPRFGLIVIGDLTLLWHKGEVWRRFLDQALKMTVAVTPDYIGLISNPWPNRVGNTITRPNGSVPMAYEFYSERDSTLRHESNSFSAFAQPDLPRASTSSFAPPSAQSFGMMVIDTSVPPPAVYGRIGRVGPNVRMTPYPLQREPRTSYAEAVEQGRPAPKERRTDVNTEEPSEWNKCIELLDRKKETDDKISQQVTFVANLGKAFEEGIQQNEGEEQRKEKEEEEEVEEEKEEEESVAHSQQTPTHSEFEFGMDSKRKHSSARHQQTNPKNNANSTRARRSKRLYSPSPPPSLIGETNRKKKKEKSMDEVGDFSLGSLPNAPSSSLLKWAKVPPSSSSLSSSLDSNGMTSVIHDNQSQTSKESSNKKSKEKLNASIALTKMEADQIGKSIGSDQSNIQLIRQNEKLTRENVQLKQRNQEQQQQIQALIGANRELIWAFNESRREHDELMQQLRVMAKLVNNGNSTRTAGVENTGETLQFEQQKAKSVRPKQIVKKNATTAAAAASSGGGGGGRQRKKQCTGMVYVAQEQLPPSLAILKKKPTTSAPFPISPSAPSEDSDQQPTAFDPTPNEQMRDRVKKDIIEAVERRQNANSLANRDEEVDKIKNHLSKMAPDPNLNKLIGSRKPFFYTPKEFGDWRSVISSVLRKQYVLQLFEALCPEFTGSNVVDLAVKNPSRADFIQKSLNFVFDAENELFVSSTSRDSYFMAIAEKIFTLREAKDRQNLEKSRQNGTTERIGDAVRRRTLADVLKPKHTKSTDEDILEGDEI</sequence>
<dbReference type="SUPFAM" id="SSF52540">
    <property type="entry name" value="P-loop containing nucleoside triphosphate hydrolases"/>
    <property type="match status" value="1"/>
</dbReference>
<feature type="region of interest" description="Disordered" evidence="7">
    <location>
        <begin position="1"/>
        <end position="31"/>
    </location>
</feature>
<evidence type="ECO:0000256" key="7">
    <source>
        <dbReference type="SAM" id="MobiDB-lite"/>
    </source>
</evidence>
<feature type="compositionally biased region" description="Basic residues" evidence="7">
    <location>
        <begin position="1"/>
        <end position="11"/>
    </location>
</feature>
<evidence type="ECO:0000256" key="5">
    <source>
        <dbReference type="ARBA" id="ARBA00023242"/>
    </source>
</evidence>
<dbReference type="GO" id="GO:0005524">
    <property type="term" value="F:ATP binding"/>
    <property type="evidence" value="ECO:0007669"/>
    <property type="project" value="UniProtKB-KW"/>
</dbReference>
<feature type="coiled-coil region" evidence="6">
    <location>
        <begin position="1179"/>
        <end position="1213"/>
    </location>
</feature>
<keyword evidence="3" id="KW-0347">Helicase</keyword>
<dbReference type="Gene3D" id="3.40.50.300">
    <property type="entry name" value="P-loop containing nucleotide triphosphate hydrolases"/>
    <property type="match status" value="2"/>
</dbReference>
<keyword evidence="2" id="KW-0378">Hydrolase</keyword>
<evidence type="ECO:0000313" key="9">
    <source>
        <dbReference type="EMBL" id="KAL3103898.1"/>
    </source>
</evidence>
<dbReference type="GO" id="GO:0016787">
    <property type="term" value="F:hydrolase activity"/>
    <property type="evidence" value="ECO:0007669"/>
    <property type="project" value="UniProtKB-KW"/>
</dbReference>